<dbReference type="Proteomes" id="UP001432292">
    <property type="component" value="Chromosome"/>
</dbReference>
<dbReference type="PANTHER" id="PTHR38479">
    <property type="entry name" value="LMO0824 PROTEIN"/>
    <property type="match status" value="1"/>
</dbReference>
<dbReference type="GO" id="GO:0003677">
    <property type="term" value="F:DNA binding"/>
    <property type="evidence" value="ECO:0007669"/>
    <property type="project" value="UniProtKB-KW"/>
</dbReference>
<dbReference type="EMBL" id="CP108473">
    <property type="protein sequence ID" value="WUS26409.1"/>
    <property type="molecule type" value="Genomic_DNA"/>
</dbReference>
<name>A0ABZ1VU26_9ACTN</name>
<organism evidence="1 2">
    <name type="scientific">Streptomyces caniferus</name>
    <dbReference type="NCBI Taxonomy" id="285557"/>
    <lineage>
        <taxon>Bacteria</taxon>
        <taxon>Bacillati</taxon>
        <taxon>Actinomycetota</taxon>
        <taxon>Actinomycetes</taxon>
        <taxon>Kitasatosporales</taxon>
        <taxon>Streptomycetaceae</taxon>
        <taxon>Streptomyces</taxon>
    </lineage>
</organism>
<reference evidence="1" key="1">
    <citation type="submission" date="2022-10" db="EMBL/GenBank/DDBJ databases">
        <title>The complete genomes of actinobacterial strains from the NBC collection.</title>
        <authorList>
            <person name="Joergensen T.S."/>
            <person name="Alvarez Arevalo M."/>
            <person name="Sterndorff E.B."/>
            <person name="Faurdal D."/>
            <person name="Vuksanovic O."/>
            <person name="Mourched A.-S."/>
            <person name="Charusanti P."/>
            <person name="Shaw S."/>
            <person name="Blin K."/>
            <person name="Weber T."/>
        </authorList>
    </citation>
    <scope>NUCLEOTIDE SEQUENCE</scope>
    <source>
        <strain evidence="1">NBC_01256</strain>
    </source>
</reference>
<proteinExistence type="predicted"/>
<protein>
    <submittedName>
        <fullName evidence="1">Winged helix DNA-binding domain-containing protein</fullName>
    </submittedName>
</protein>
<keyword evidence="2" id="KW-1185">Reference proteome</keyword>
<dbReference type="InterPro" id="IPR009351">
    <property type="entry name" value="AlkZ-like"/>
</dbReference>
<sequence length="378" mass="41216">MSGHEEGNPVVVTGDVKVLDHRALNRSLLARQLLLERSAMPAGRAVAHLVGMQAQAPNPPYIGLWTRLAGFRIEDLASLVRNREVVRVGLMRGTIHLVTADDCVALRPVLQGALRQGLKGAFGRKLEGLDVEKVAELGRELVEREPLTLGGLGTLLAERWPDRDPFALANAVRNLVPLVQVPPRGLWGESGQAVHTSAEAWLGRPVAGLAAPDLMVERYLAAFGPATVKDIQVWSGMTRLADAVNRLRPRLAVFRDENGRELLDLPEAPRPDADTPAPVRFLPEFDNILLSHADRARILTEEQRKLVFTRNGLIRSTFLVDGFVAGVWRVEQTRGAAVLVLEPFGTLRAGDRAALTEEGGRLLAFATASAASREVRFA</sequence>
<dbReference type="Pfam" id="PF06224">
    <property type="entry name" value="AlkZ-like"/>
    <property type="match status" value="1"/>
</dbReference>
<accession>A0ABZ1VU26</accession>
<dbReference type="PANTHER" id="PTHR38479:SF2">
    <property type="entry name" value="WINGED HELIX DNA-BINDING DOMAIN-CONTAINING PROTEIN"/>
    <property type="match status" value="1"/>
</dbReference>
<keyword evidence="1" id="KW-0238">DNA-binding</keyword>
<dbReference type="GeneID" id="96634448"/>
<dbReference type="RefSeq" id="WP_246296132.1">
    <property type="nucleotide sequence ID" value="NZ_BAAATH010000030.1"/>
</dbReference>
<gene>
    <name evidence="1" type="ORF">OG727_31240</name>
</gene>
<evidence type="ECO:0000313" key="1">
    <source>
        <dbReference type="EMBL" id="WUS26409.1"/>
    </source>
</evidence>
<evidence type="ECO:0000313" key="2">
    <source>
        <dbReference type="Proteomes" id="UP001432292"/>
    </source>
</evidence>